<name>A0A4P9Z7U2_9ASCO</name>
<accession>A0A4P9Z7U2</accession>
<dbReference type="InterPro" id="IPR017884">
    <property type="entry name" value="SANT_dom"/>
</dbReference>
<dbReference type="InterPro" id="IPR009057">
    <property type="entry name" value="Homeodomain-like_sf"/>
</dbReference>
<evidence type="ECO:0000259" key="1">
    <source>
        <dbReference type="PROSITE" id="PS51293"/>
    </source>
</evidence>
<protein>
    <recommendedName>
        <fullName evidence="1">SANT domain-containing protein</fullName>
    </recommendedName>
</protein>
<dbReference type="EMBL" id="ML004647">
    <property type="protein sequence ID" value="RKP28716.1"/>
    <property type="molecule type" value="Genomic_DNA"/>
</dbReference>
<dbReference type="SUPFAM" id="SSF46689">
    <property type="entry name" value="Homeodomain-like"/>
    <property type="match status" value="1"/>
</dbReference>
<gene>
    <name evidence="2" type="ORF">METBISCDRAFT_24861</name>
</gene>
<dbReference type="OrthoDB" id="118550at2759"/>
<feature type="domain" description="SANT" evidence="1">
    <location>
        <begin position="18"/>
        <end position="47"/>
    </location>
</feature>
<dbReference type="Gene3D" id="1.10.10.60">
    <property type="entry name" value="Homeodomain-like"/>
    <property type="match status" value="1"/>
</dbReference>
<evidence type="ECO:0000313" key="2">
    <source>
        <dbReference type="EMBL" id="RKP28716.1"/>
    </source>
</evidence>
<dbReference type="AlphaFoldDB" id="A0A4P9Z7U2"/>
<keyword evidence="3" id="KW-1185">Reference proteome</keyword>
<organism evidence="2 3">
    <name type="scientific">Metschnikowia bicuspidata</name>
    <dbReference type="NCBI Taxonomy" id="27322"/>
    <lineage>
        <taxon>Eukaryota</taxon>
        <taxon>Fungi</taxon>
        <taxon>Dikarya</taxon>
        <taxon>Ascomycota</taxon>
        <taxon>Saccharomycotina</taxon>
        <taxon>Pichiomycetes</taxon>
        <taxon>Metschnikowiaceae</taxon>
        <taxon>Metschnikowia</taxon>
    </lineage>
</organism>
<dbReference type="Proteomes" id="UP000268321">
    <property type="component" value="Unassembled WGS sequence"/>
</dbReference>
<proteinExistence type="predicted"/>
<sequence length="228" mass="25911">MYGSCESNPQSLFINSNGQWDKISEHVASKTRAECLTRFLQLPIEDKYLQKSVNKELTNVVGEGIPKDTIIQEVVAKLIESNKGRDVIAQNSKEKLQESILSQANLINQVIELTLEKFQAKLNVLDRLEADLIKTENLLNLQRKQVMVERWLNFEKLSKFKKQTNNPDLEELLDDLLTPINIKEVNENFGKTNVDVSADANVAQKKTQIAEDMPISVVEPKAYLAWSV</sequence>
<dbReference type="PROSITE" id="PS51293">
    <property type="entry name" value="SANT"/>
    <property type="match status" value="1"/>
</dbReference>
<reference evidence="3" key="1">
    <citation type="journal article" date="2018" name="Nat. Microbiol.">
        <title>Leveraging single-cell genomics to expand the fungal tree of life.</title>
        <authorList>
            <person name="Ahrendt S.R."/>
            <person name="Quandt C.A."/>
            <person name="Ciobanu D."/>
            <person name="Clum A."/>
            <person name="Salamov A."/>
            <person name="Andreopoulos B."/>
            <person name="Cheng J.F."/>
            <person name="Woyke T."/>
            <person name="Pelin A."/>
            <person name="Henrissat B."/>
            <person name="Reynolds N.K."/>
            <person name="Benny G.L."/>
            <person name="Smith M.E."/>
            <person name="James T.Y."/>
            <person name="Grigoriev I.V."/>
        </authorList>
    </citation>
    <scope>NUCLEOTIDE SEQUENCE [LARGE SCALE GENOMIC DNA]</scope>
    <source>
        <strain evidence="3">Baker2002</strain>
    </source>
</reference>
<evidence type="ECO:0000313" key="3">
    <source>
        <dbReference type="Proteomes" id="UP000268321"/>
    </source>
</evidence>